<reference evidence="5" key="1">
    <citation type="submission" date="2020-12" db="EMBL/GenBank/DDBJ databases">
        <title>Pontibaca salina gen. nov., sp. nov., isolated from marine sediment.</title>
        <authorList>
            <person name="Bo J."/>
            <person name="Wang S."/>
            <person name="Song X."/>
            <person name="Du Z."/>
        </authorList>
    </citation>
    <scope>NUCLEOTIDE SEQUENCE</scope>
    <source>
        <strain evidence="5">S1109L</strain>
    </source>
</reference>
<dbReference type="RefSeq" id="WP_198686272.1">
    <property type="nucleotide sequence ID" value="NZ_JAEIJD010000007.1"/>
</dbReference>
<keyword evidence="3" id="KW-0472">Membrane</keyword>
<comment type="similarity">
    <text evidence="1">Belongs to the bacterial sugar transferase family.</text>
</comment>
<keyword evidence="3" id="KW-0812">Transmembrane</keyword>
<dbReference type="PANTHER" id="PTHR30576:SF0">
    <property type="entry name" value="UNDECAPRENYL-PHOSPHATE N-ACETYLGALACTOSAMINYL 1-PHOSPHATE TRANSFERASE-RELATED"/>
    <property type="match status" value="1"/>
</dbReference>
<dbReference type="InterPro" id="IPR003362">
    <property type="entry name" value="Bact_transf"/>
</dbReference>
<dbReference type="Pfam" id="PF02397">
    <property type="entry name" value="Bac_transf"/>
    <property type="match status" value="1"/>
</dbReference>
<keyword evidence="3" id="KW-1133">Transmembrane helix</keyword>
<feature type="transmembrane region" description="Helical" evidence="3">
    <location>
        <begin position="42"/>
        <end position="66"/>
    </location>
</feature>
<name>A0A934LYX0_9RHOB</name>
<keyword evidence="2" id="KW-0270">Exopolysaccharide synthesis</keyword>
<evidence type="ECO:0000313" key="6">
    <source>
        <dbReference type="Proteomes" id="UP000613255"/>
    </source>
</evidence>
<accession>A0A934LYX0</accession>
<evidence type="ECO:0000259" key="4">
    <source>
        <dbReference type="Pfam" id="PF02397"/>
    </source>
</evidence>
<organism evidence="5 6">
    <name type="scientific">Pontibaca salina</name>
    <dbReference type="NCBI Taxonomy" id="2795731"/>
    <lineage>
        <taxon>Bacteria</taxon>
        <taxon>Pseudomonadati</taxon>
        <taxon>Pseudomonadota</taxon>
        <taxon>Alphaproteobacteria</taxon>
        <taxon>Rhodobacterales</taxon>
        <taxon>Roseobacteraceae</taxon>
        <taxon>Pontibaca</taxon>
    </lineage>
</organism>
<dbReference type="GO" id="GO:0016780">
    <property type="term" value="F:phosphotransferase activity, for other substituted phosphate groups"/>
    <property type="evidence" value="ECO:0007669"/>
    <property type="project" value="TreeGrafter"/>
</dbReference>
<dbReference type="GO" id="GO:0000271">
    <property type="term" value="P:polysaccharide biosynthetic process"/>
    <property type="evidence" value="ECO:0007669"/>
    <property type="project" value="UniProtKB-KW"/>
</dbReference>
<comment type="caution">
    <text evidence="5">The sequence shown here is derived from an EMBL/GenBank/DDBJ whole genome shotgun (WGS) entry which is preliminary data.</text>
</comment>
<evidence type="ECO:0000256" key="2">
    <source>
        <dbReference type="ARBA" id="ARBA00023169"/>
    </source>
</evidence>
<dbReference type="Proteomes" id="UP000613255">
    <property type="component" value="Unassembled WGS sequence"/>
</dbReference>
<protein>
    <submittedName>
        <fullName evidence="5">Sugar transferase</fullName>
    </submittedName>
</protein>
<dbReference type="EMBL" id="JAEIJD010000007">
    <property type="protein sequence ID" value="MBI6630252.1"/>
    <property type="molecule type" value="Genomic_DNA"/>
</dbReference>
<proteinExistence type="inferred from homology"/>
<evidence type="ECO:0000256" key="3">
    <source>
        <dbReference type="SAM" id="Phobius"/>
    </source>
</evidence>
<feature type="domain" description="Bacterial sugar transferase" evidence="4">
    <location>
        <begin position="37"/>
        <end position="219"/>
    </location>
</feature>
<keyword evidence="6" id="KW-1185">Reference proteome</keyword>
<keyword evidence="5" id="KW-0808">Transferase</keyword>
<gene>
    <name evidence="5" type="ORF">JAO82_10200</name>
</gene>
<dbReference type="PANTHER" id="PTHR30576">
    <property type="entry name" value="COLANIC BIOSYNTHESIS UDP-GLUCOSE LIPID CARRIER TRANSFERASE"/>
    <property type="match status" value="1"/>
</dbReference>
<evidence type="ECO:0000256" key="1">
    <source>
        <dbReference type="ARBA" id="ARBA00006464"/>
    </source>
</evidence>
<dbReference type="AlphaFoldDB" id="A0A934LYX0"/>
<sequence length="225" mass="25941">MEKKLDSGQVFDDTRECEPGALDPAASAQQGLYRTTKRIFDITFSLAMLMPLLLLCGIVFGLNMFWNPGPLFFRQLRKGKDGKGFMIIKFRSMAPTDKRTRYADDPLETSRVTPLGHILRASEMDELPQIFNILMGEMSLVGPRPEIFEFAETYESFIPNYAMREAVRPGVTGYAQVMQGYTDTIEMVRRKTELDLHYVRNMSWRFDLRILIKTVALVFHLPKIR</sequence>
<evidence type="ECO:0000313" key="5">
    <source>
        <dbReference type="EMBL" id="MBI6630252.1"/>
    </source>
</evidence>